<evidence type="ECO:0000256" key="1">
    <source>
        <dbReference type="SAM" id="Phobius"/>
    </source>
</evidence>
<sequence length="164" mass="18560">MELGTISIGVVVIALSAMPFVLMAKGKKRKQKELLDKLKNISASLGSDVANVDYGRKMALGISSAKNYILFYKETKDKIVEKTVPVNTLLKCEVNEAKQRVRVNKKTEEILERIELVFYSKDKSAAPISFELYNADEYLQLNGELQLAKKWHGITKEAMEFYAH</sequence>
<keyword evidence="1" id="KW-1133">Transmembrane helix</keyword>
<keyword evidence="1" id="KW-0812">Transmembrane</keyword>
<name>A0AA48HRI4_9FLAO</name>
<reference evidence="2 3" key="1">
    <citation type="submission" date="2023-01" db="EMBL/GenBank/DDBJ databases">
        <title>Complete genome sequence of Muricauda aquimarina strain IFOP_LL357.</title>
        <authorList>
            <person name="Gajardo G."/>
            <person name="Ueki S."/>
            <person name="Maruyama F."/>
        </authorList>
    </citation>
    <scope>NUCLEOTIDE SEQUENCE [LARGE SCALE GENOMIC DNA]</scope>
    <source>
        <strain evidence="2 3">IFOP_LL357</strain>
    </source>
</reference>
<evidence type="ECO:0000313" key="3">
    <source>
        <dbReference type="Proteomes" id="UP001330184"/>
    </source>
</evidence>
<proteinExistence type="predicted"/>
<accession>A0AA48HRI4</accession>
<dbReference type="RefSeq" id="WP_338193432.1">
    <property type="nucleotide sequence ID" value="NZ_AP027268.1"/>
</dbReference>
<keyword evidence="1" id="KW-0472">Membrane</keyword>
<dbReference type="AlphaFoldDB" id="A0AA48HRI4"/>
<gene>
    <name evidence="2" type="ORF">MACH07_19030</name>
</gene>
<protein>
    <submittedName>
        <fullName evidence="2">Uncharacterized protein</fullName>
    </submittedName>
</protein>
<keyword evidence="3" id="KW-1185">Reference proteome</keyword>
<dbReference type="EMBL" id="AP027268">
    <property type="protein sequence ID" value="BDW93071.1"/>
    <property type="molecule type" value="Genomic_DNA"/>
</dbReference>
<organism evidence="2 3">
    <name type="scientific">Flagellimonas marinaquae</name>
    <dbReference type="NCBI Taxonomy" id="254955"/>
    <lineage>
        <taxon>Bacteria</taxon>
        <taxon>Pseudomonadati</taxon>
        <taxon>Bacteroidota</taxon>
        <taxon>Flavobacteriia</taxon>
        <taxon>Flavobacteriales</taxon>
        <taxon>Flavobacteriaceae</taxon>
        <taxon>Flagellimonas</taxon>
    </lineage>
</organism>
<feature type="transmembrane region" description="Helical" evidence="1">
    <location>
        <begin position="6"/>
        <end position="24"/>
    </location>
</feature>
<dbReference type="Proteomes" id="UP001330184">
    <property type="component" value="Chromosome"/>
</dbReference>
<evidence type="ECO:0000313" key="2">
    <source>
        <dbReference type="EMBL" id="BDW93071.1"/>
    </source>
</evidence>